<protein>
    <submittedName>
        <fullName evidence="1">Uncharacterized protein</fullName>
    </submittedName>
</protein>
<accession>A0A8R1XVD5</accession>
<sequence>MIMRELVKMREKLVHWNIGYSWGLLYDVGSEGGGDGKRLTVVKGMIGSNYTRKDIHVNHDFSSSDGKHIFGPKEPVWAGVAEDGGFGEVSMRLPKVAQAIVCLLHAFNRLRIHDEEKKETEKMPVSQVLSAAPVAGAELGETQPVYRFAATNSIIIFLHIQAIMNHNGADTGDTGTEPES</sequence>
<keyword evidence="2" id="KW-1185">Reference proteome</keyword>
<dbReference type="EnsemblMetazoa" id="OVOC5579.1">
    <property type="protein sequence ID" value="OVOC5579.1"/>
    <property type="gene ID" value="WBGene00242388"/>
</dbReference>
<evidence type="ECO:0000313" key="2">
    <source>
        <dbReference type="Proteomes" id="UP000024404"/>
    </source>
</evidence>
<reference evidence="2" key="1">
    <citation type="submission" date="2013-10" db="EMBL/GenBank/DDBJ databases">
        <title>Genome sequencing of Onchocerca volvulus.</title>
        <authorList>
            <person name="Cotton J."/>
            <person name="Tsai J."/>
            <person name="Stanley E."/>
            <person name="Tracey A."/>
            <person name="Holroyd N."/>
            <person name="Lustigman S."/>
            <person name="Berriman M."/>
        </authorList>
    </citation>
    <scope>NUCLEOTIDE SEQUENCE</scope>
</reference>
<dbReference type="AlphaFoldDB" id="A0A8R1XVD5"/>
<reference evidence="1" key="2">
    <citation type="submission" date="2022-06" db="UniProtKB">
        <authorList>
            <consortium name="EnsemblMetazoa"/>
        </authorList>
    </citation>
    <scope>IDENTIFICATION</scope>
</reference>
<proteinExistence type="predicted"/>
<name>A0A8R1XVD5_ONCVO</name>
<evidence type="ECO:0000313" key="1">
    <source>
        <dbReference type="EnsemblMetazoa" id="OVOC5579.1"/>
    </source>
</evidence>
<organism evidence="1 2">
    <name type="scientific">Onchocerca volvulus</name>
    <dbReference type="NCBI Taxonomy" id="6282"/>
    <lineage>
        <taxon>Eukaryota</taxon>
        <taxon>Metazoa</taxon>
        <taxon>Ecdysozoa</taxon>
        <taxon>Nematoda</taxon>
        <taxon>Chromadorea</taxon>
        <taxon>Rhabditida</taxon>
        <taxon>Spirurina</taxon>
        <taxon>Spiruromorpha</taxon>
        <taxon>Filarioidea</taxon>
        <taxon>Onchocercidae</taxon>
        <taxon>Onchocerca</taxon>
    </lineage>
</organism>
<dbReference type="EMBL" id="CMVM020000161">
    <property type="status" value="NOT_ANNOTATED_CDS"/>
    <property type="molecule type" value="Genomic_DNA"/>
</dbReference>
<dbReference type="Proteomes" id="UP000024404">
    <property type="component" value="Unassembled WGS sequence"/>
</dbReference>